<dbReference type="PANTHER" id="PTHR43255:SF1">
    <property type="entry name" value="IRON-SULFUR-BINDING OXIDOREDUCTASE FADF-RELATED"/>
    <property type="match status" value="1"/>
</dbReference>
<dbReference type="GO" id="GO:0005886">
    <property type="term" value="C:plasma membrane"/>
    <property type="evidence" value="ECO:0007669"/>
    <property type="project" value="TreeGrafter"/>
</dbReference>
<evidence type="ECO:0000256" key="2">
    <source>
        <dbReference type="ARBA" id="ARBA00022723"/>
    </source>
</evidence>
<dbReference type="SUPFAM" id="SSF46548">
    <property type="entry name" value="alpha-helical ferredoxin"/>
    <property type="match status" value="1"/>
</dbReference>
<dbReference type="GO" id="GO:0016491">
    <property type="term" value="F:oxidoreductase activity"/>
    <property type="evidence" value="ECO:0007669"/>
    <property type="project" value="UniProtKB-KW"/>
</dbReference>
<dbReference type="PANTHER" id="PTHR43255">
    <property type="entry name" value="IRON-SULFUR-BINDING OXIDOREDUCTASE FADF-RELATED-RELATED"/>
    <property type="match status" value="1"/>
</dbReference>
<dbReference type="GO" id="GO:0051539">
    <property type="term" value="F:4 iron, 4 sulfur cluster binding"/>
    <property type="evidence" value="ECO:0007669"/>
    <property type="project" value="UniProtKB-KW"/>
</dbReference>
<evidence type="ECO:0000256" key="4">
    <source>
        <dbReference type="ARBA" id="ARBA00023004"/>
    </source>
</evidence>
<keyword evidence="6" id="KW-0812">Transmembrane</keyword>
<dbReference type="EMBL" id="CP159373">
    <property type="protein sequence ID" value="XCN73395.1"/>
    <property type="molecule type" value="Genomic_DNA"/>
</dbReference>
<dbReference type="InterPro" id="IPR009051">
    <property type="entry name" value="Helical_ferredxn"/>
</dbReference>
<dbReference type="GO" id="GO:0046872">
    <property type="term" value="F:metal ion binding"/>
    <property type="evidence" value="ECO:0007669"/>
    <property type="project" value="UniProtKB-KW"/>
</dbReference>
<name>A0AAU8LX26_9BACT</name>
<keyword evidence="2" id="KW-0479">Metal-binding</keyword>
<keyword evidence="6" id="KW-0472">Membrane</keyword>
<keyword evidence="6" id="KW-1133">Transmembrane helix</keyword>
<dbReference type="SUPFAM" id="SSF103501">
    <property type="entry name" value="Respiratory nitrate reductase 1 gamma chain"/>
    <property type="match status" value="1"/>
</dbReference>
<feature type="transmembrane region" description="Helical" evidence="6">
    <location>
        <begin position="143"/>
        <end position="162"/>
    </location>
</feature>
<reference evidence="8" key="2">
    <citation type="submission" date="2024-06" db="EMBL/GenBank/DDBJ databases">
        <authorList>
            <person name="Plum-Jensen L.E."/>
            <person name="Schramm A."/>
            <person name="Marshall I.P.G."/>
        </authorList>
    </citation>
    <scope>NUCLEOTIDE SEQUENCE</scope>
    <source>
        <strain evidence="8">Rat1</strain>
    </source>
</reference>
<evidence type="ECO:0000256" key="3">
    <source>
        <dbReference type="ARBA" id="ARBA00023002"/>
    </source>
</evidence>
<keyword evidence="1" id="KW-0004">4Fe-4S</keyword>
<dbReference type="KEGG" id="eaj:Q3M24_01190"/>
<keyword evidence="3" id="KW-0560">Oxidoreductase</keyword>
<dbReference type="PROSITE" id="PS51379">
    <property type="entry name" value="4FE4S_FER_2"/>
    <property type="match status" value="1"/>
</dbReference>
<feature type="transmembrane region" description="Helical" evidence="6">
    <location>
        <begin position="355"/>
        <end position="374"/>
    </location>
</feature>
<dbReference type="Pfam" id="PF13183">
    <property type="entry name" value="Fer4_8"/>
    <property type="match status" value="1"/>
</dbReference>
<feature type="transmembrane region" description="Helical" evidence="6">
    <location>
        <begin position="249"/>
        <end position="266"/>
    </location>
</feature>
<gene>
    <name evidence="8" type="primary">qmoC</name>
    <name evidence="8" type="ORF">Q3M24_01190</name>
</gene>
<dbReference type="PROSITE" id="PS00198">
    <property type="entry name" value="4FE4S_FER_1"/>
    <property type="match status" value="1"/>
</dbReference>
<feature type="transmembrane region" description="Helical" evidence="6">
    <location>
        <begin position="327"/>
        <end position="348"/>
    </location>
</feature>
<dbReference type="InterPro" id="IPR017896">
    <property type="entry name" value="4Fe4S_Fe-S-bd"/>
</dbReference>
<dbReference type="Gene3D" id="1.10.1060.10">
    <property type="entry name" value="Alpha-helical ferredoxin"/>
    <property type="match status" value="1"/>
</dbReference>
<keyword evidence="5" id="KW-0411">Iron-sulfur</keyword>
<dbReference type="NCBIfam" id="NF038018">
    <property type="entry name" value="qmoC"/>
    <property type="match status" value="1"/>
</dbReference>
<feature type="transmembrane region" description="Helical" evidence="6">
    <location>
        <begin position="287"/>
        <end position="307"/>
    </location>
</feature>
<dbReference type="InterPro" id="IPR051460">
    <property type="entry name" value="HdrC_iron-sulfur_subunit"/>
</dbReference>
<dbReference type="InterPro" id="IPR017900">
    <property type="entry name" value="4Fe4S_Fe_S_CS"/>
</dbReference>
<sequence length="405" mass="45298">MNVQPDIEFIKDMKEAGGDTLKKCFQCATCSVVCPLSTDENPFPRQQMIYSQWGLKDKLMGDPNTLLCHHCGDCTAYCPRGAKPGDVMGAIRAYAYKFYGWPAPLANLASSGKNLPFLVLIPAVVVLLVWLISGSHVLSAEEFLHAGYTNFFGGGYVSIFGIKLLTKNVTFINSFMIPTATLAAFASFKGVTALWKKMSDNAGVGEALYRPSVPQFVKEFLWPSVIEIVQHDRFKKCETNQDRVRGHQPLMWAFIALFFVTIYSLVSQDVLGRFWPSLHGPMSMMNPVKMVANVAAIALIVGIAILWGNRNQMVEKKQAGNTFYDWFLIWMIAGVGVTGLGAEILRLLGTVKLGYLVYYLHLVSVMMLFLYMPYTKFAHLVYRTCAMTFEKYRDSAYVKNPVNKG</sequence>
<evidence type="ECO:0000259" key="7">
    <source>
        <dbReference type="PROSITE" id="PS51379"/>
    </source>
</evidence>
<evidence type="ECO:0000256" key="5">
    <source>
        <dbReference type="ARBA" id="ARBA00023014"/>
    </source>
</evidence>
<dbReference type="AlphaFoldDB" id="A0AAU8LX26"/>
<feature type="domain" description="4Fe-4S ferredoxin-type" evidence="7">
    <location>
        <begin position="57"/>
        <end position="88"/>
    </location>
</feature>
<feature type="transmembrane region" description="Helical" evidence="6">
    <location>
        <begin position="117"/>
        <end position="137"/>
    </location>
</feature>
<evidence type="ECO:0000256" key="6">
    <source>
        <dbReference type="SAM" id="Phobius"/>
    </source>
</evidence>
<accession>A0AAU8LX26</accession>
<organism evidence="8">
    <name type="scientific">Candidatus Electrothrix aestuarii</name>
    <dbReference type="NCBI Taxonomy" id="3062594"/>
    <lineage>
        <taxon>Bacteria</taxon>
        <taxon>Pseudomonadati</taxon>
        <taxon>Thermodesulfobacteriota</taxon>
        <taxon>Desulfobulbia</taxon>
        <taxon>Desulfobulbales</taxon>
        <taxon>Desulfobulbaceae</taxon>
        <taxon>Candidatus Electrothrix</taxon>
    </lineage>
</organism>
<dbReference type="InterPro" id="IPR036197">
    <property type="entry name" value="NarG-like_sf"/>
</dbReference>
<keyword evidence="4" id="KW-0408">Iron</keyword>
<protein>
    <submittedName>
        <fullName evidence="8">Quinone-interacting membrane-bound oxidoreductase complex subunit QmoC</fullName>
    </submittedName>
</protein>
<evidence type="ECO:0000256" key="1">
    <source>
        <dbReference type="ARBA" id="ARBA00022485"/>
    </source>
</evidence>
<reference evidence="8" key="1">
    <citation type="journal article" date="2024" name="Syst. Appl. Microbiol.">
        <title>First single-strain enrichments of Electrothrix cable bacteria, description of E. aestuarii sp. nov. and E. rattekaaiensis sp. nov., and proposal of a cable bacteria taxonomy following the rules of the SeqCode.</title>
        <authorList>
            <person name="Plum-Jensen L.E."/>
            <person name="Schramm A."/>
            <person name="Marshall I.P.G."/>
        </authorList>
    </citation>
    <scope>NUCLEOTIDE SEQUENCE</scope>
    <source>
        <strain evidence="8">Rat1</strain>
    </source>
</reference>
<proteinExistence type="predicted"/>
<evidence type="ECO:0000313" key="8">
    <source>
        <dbReference type="EMBL" id="XCN73395.1"/>
    </source>
</evidence>
<dbReference type="Gene3D" id="1.20.950.20">
    <property type="entry name" value="Transmembrane di-heme cytochromes, Chain C"/>
    <property type="match status" value="1"/>
</dbReference>